<dbReference type="EMBL" id="KL142382">
    <property type="protein sequence ID" value="KDR74786.1"/>
    <property type="molecule type" value="Genomic_DNA"/>
</dbReference>
<dbReference type="Proteomes" id="UP000027222">
    <property type="component" value="Unassembled WGS sequence"/>
</dbReference>
<dbReference type="HOGENOM" id="CLU_2776096_0_0_1"/>
<protein>
    <submittedName>
        <fullName evidence="2">Uncharacterized protein</fullName>
    </submittedName>
</protein>
<evidence type="ECO:0000256" key="1">
    <source>
        <dbReference type="SAM" id="MobiDB-lite"/>
    </source>
</evidence>
<dbReference type="AlphaFoldDB" id="A0A067SV69"/>
<organism evidence="2 3">
    <name type="scientific">Galerina marginata (strain CBS 339.88)</name>
    <dbReference type="NCBI Taxonomy" id="685588"/>
    <lineage>
        <taxon>Eukaryota</taxon>
        <taxon>Fungi</taxon>
        <taxon>Dikarya</taxon>
        <taxon>Basidiomycota</taxon>
        <taxon>Agaricomycotina</taxon>
        <taxon>Agaricomycetes</taxon>
        <taxon>Agaricomycetidae</taxon>
        <taxon>Agaricales</taxon>
        <taxon>Agaricineae</taxon>
        <taxon>Strophariaceae</taxon>
        <taxon>Galerina</taxon>
    </lineage>
</organism>
<feature type="region of interest" description="Disordered" evidence="1">
    <location>
        <begin position="26"/>
        <end position="69"/>
    </location>
</feature>
<accession>A0A067SV69</accession>
<evidence type="ECO:0000313" key="3">
    <source>
        <dbReference type="Proteomes" id="UP000027222"/>
    </source>
</evidence>
<feature type="compositionally biased region" description="Basic residues" evidence="1">
    <location>
        <begin position="42"/>
        <end position="61"/>
    </location>
</feature>
<proteinExistence type="predicted"/>
<name>A0A067SV69_GALM3</name>
<gene>
    <name evidence="2" type="ORF">GALMADRAFT_562975</name>
</gene>
<sequence length="69" mass="8329">MTEMRYGKPIPDDAIAELRNPALKSYYDMNDEEDDTRDKNKSSQRLRRSTRPGRWYPRQRRRSMEHGAQ</sequence>
<reference evidence="3" key="1">
    <citation type="journal article" date="2014" name="Proc. Natl. Acad. Sci. U.S.A.">
        <title>Extensive sampling of basidiomycete genomes demonstrates inadequacy of the white-rot/brown-rot paradigm for wood decay fungi.</title>
        <authorList>
            <person name="Riley R."/>
            <person name="Salamov A.A."/>
            <person name="Brown D.W."/>
            <person name="Nagy L.G."/>
            <person name="Floudas D."/>
            <person name="Held B.W."/>
            <person name="Levasseur A."/>
            <person name="Lombard V."/>
            <person name="Morin E."/>
            <person name="Otillar R."/>
            <person name="Lindquist E.A."/>
            <person name="Sun H."/>
            <person name="LaButti K.M."/>
            <person name="Schmutz J."/>
            <person name="Jabbour D."/>
            <person name="Luo H."/>
            <person name="Baker S.E."/>
            <person name="Pisabarro A.G."/>
            <person name="Walton J.D."/>
            <person name="Blanchette R.A."/>
            <person name="Henrissat B."/>
            <person name="Martin F."/>
            <person name="Cullen D."/>
            <person name="Hibbett D.S."/>
            <person name="Grigoriev I.V."/>
        </authorList>
    </citation>
    <scope>NUCLEOTIDE SEQUENCE [LARGE SCALE GENOMIC DNA]</scope>
    <source>
        <strain evidence="3">CBS 339.88</strain>
    </source>
</reference>
<evidence type="ECO:0000313" key="2">
    <source>
        <dbReference type="EMBL" id="KDR74786.1"/>
    </source>
</evidence>
<keyword evidence="3" id="KW-1185">Reference proteome</keyword>